<feature type="non-terminal residue" evidence="2">
    <location>
        <position position="1"/>
    </location>
</feature>
<organism evidence="2 3">
    <name type="scientific">Haematococcus lacustris</name>
    <name type="common">Green alga</name>
    <name type="synonym">Haematococcus pluvialis</name>
    <dbReference type="NCBI Taxonomy" id="44745"/>
    <lineage>
        <taxon>Eukaryota</taxon>
        <taxon>Viridiplantae</taxon>
        <taxon>Chlorophyta</taxon>
        <taxon>core chlorophytes</taxon>
        <taxon>Chlorophyceae</taxon>
        <taxon>CS clade</taxon>
        <taxon>Chlamydomonadales</taxon>
        <taxon>Haematococcaceae</taxon>
        <taxon>Haematococcus</taxon>
    </lineage>
</organism>
<accession>A0A6A0AKM8</accession>
<keyword evidence="1" id="KW-0472">Membrane</keyword>
<feature type="non-terminal residue" evidence="2">
    <location>
        <position position="65"/>
    </location>
</feature>
<evidence type="ECO:0000256" key="1">
    <source>
        <dbReference type="SAM" id="Phobius"/>
    </source>
</evidence>
<protein>
    <submittedName>
        <fullName evidence="2">Uncharacterized protein</fullName>
    </submittedName>
</protein>
<sequence length="65" mass="7407">MRTAEQFVYYLLAVVLLLRQCCGMLHMLHLYIDFACQFQWASGKGQRQGPSISLSANMAQLQLRG</sequence>
<dbReference type="Proteomes" id="UP000485058">
    <property type="component" value="Unassembled WGS sequence"/>
</dbReference>
<proteinExistence type="predicted"/>
<feature type="transmembrane region" description="Helical" evidence="1">
    <location>
        <begin position="7"/>
        <end position="32"/>
    </location>
</feature>
<name>A0A6A0AKM8_HAELA</name>
<keyword evidence="1" id="KW-0812">Transmembrane</keyword>
<evidence type="ECO:0000313" key="3">
    <source>
        <dbReference type="Proteomes" id="UP000485058"/>
    </source>
</evidence>
<keyword evidence="1" id="KW-1133">Transmembrane helix</keyword>
<dbReference type="EMBL" id="BLLF01008671">
    <property type="protein sequence ID" value="GFH33480.1"/>
    <property type="molecule type" value="Genomic_DNA"/>
</dbReference>
<evidence type="ECO:0000313" key="2">
    <source>
        <dbReference type="EMBL" id="GFH33480.1"/>
    </source>
</evidence>
<reference evidence="2 3" key="1">
    <citation type="submission" date="2020-02" db="EMBL/GenBank/DDBJ databases">
        <title>Draft genome sequence of Haematococcus lacustris strain NIES-144.</title>
        <authorList>
            <person name="Morimoto D."/>
            <person name="Nakagawa S."/>
            <person name="Yoshida T."/>
            <person name="Sawayama S."/>
        </authorList>
    </citation>
    <scope>NUCLEOTIDE SEQUENCE [LARGE SCALE GENOMIC DNA]</scope>
    <source>
        <strain evidence="2 3">NIES-144</strain>
    </source>
</reference>
<gene>
    <name evidence="2" type="ORF">HaLaN_32860</name>
</gene>
<dbReference type="AlphaFoldDB" id="A0A6A0AKM8"/>
<comment type="caution">
    <text evidence="2">The sequence shown here is derived from an EMBL/GenBank/DDBJ whole genome shotgun (WGS) entry which is preliminary data.</text>
</comment>
<keyword evidence="3" id="KW-1185">Reference proteome</keyword>